<evidence type="ECO:0000313" key="3">
    <source>
        <dbReference type="Proteomes" id="UP000199545"/>
    </source>
</evidence>
<feature type="transmembrane region" description="Helical" evidence="1">
    <location>
        <begin position="43"/>
        <end position="64"/>
    </location>
</feature>
<sequence>MREDDEKVVKSIFGLFKVLLPFIEISFLAFILGNLLDSSATAVVIFLFLFVFSFFVSFIIPLAWGVTMFLFISTISNILFGIIAGLVFGGGRFLIKKI</sequence>
<dbReference type="RefSeq" id="WP_093228183.1">
    <property type="nucleotide sequence ID" value="NZ_FORR01000002.1"/>
</dbReference>
<evidence type="ECO:0000256" key="1">
    <source>
        <dbReference type="SAM" id="Phobius"/>
    </source>
</evidence>
<name>A0A1I3LVD2_9BACL</name>
<keyword evidence="1" id="KW-0472">Membrane</keyword>
<feature type="transmembrane region" description="Helical" evidence="1">
    <location>
        <begin position="70"/>
        <end position="95"/>
    </location>
</feature>
<protein>
    <submittedName>
        <fullName evidence="2">Uncharacterized protein</fullName>
    </submittedName>
</protein>
<evidence type="ECO:0000313" key="2">
    <source>
        <dbReference type="EMBL" id="SFI88721.1"/>
    </source>
</evidence>
<reference evidence="2 3" key="1">
    <citation type="submission" date="2016-10" db="EMBL/GenBank/DDBJ databases">
        <authorList>
            <person name="de Groot N.N."/>
        </authorList>
    </citation>
    <scope>NUCLEOTIDE SEQUENCE [LARGE SCALE GENOMIC DNA]</scope>
    <source>
        <strain evidence="2 3">DSM 44778</strain>
    </source>
</reference>
<feature type="transmembrane region" description="Helical" evidence="1">
    <location>
        <begin position="12"/>
        <end position="36"/>
    </location>
</feature>
<organism evidence="2 3">
    <name type="scientific">Thermoflavimicrobium dichotomicum</name>
    <dbReference type="NCBI Taxonomy" id="46223"/>
    <lineage>
        <taxon>Bacteria</taxon>
        <taxon>Bacillati</taxon>
        <taxon>Bacillota</taxon>
        <taxon>Bacilli</taxon>
        <taxon>Bacillales</taxon>
        <taxon>Thermoactinomycetaceae</taxon>
        <taxon>Thermoflavimicrobium</taxon>
    </lineage>
</organism>
<dbReference type="OrthoDB" id="9920346at2"/>
<dbReference type="STRING" id="46223.SAMN05421852_102337"/>
<keyword evidence="3" id="KW-1185">Reference proteome</keyword>
<gene>
    <name evidence="2" type="ORF">SAMN05421852_102337</name>
</gene>
<dbReference type="Proteomes" id="UP000199545">
    <property type="component" value="Unassembled WGS sequence"/>
</dbReference>
<accession>A0A1I3LVD2</accession>
<keyword evidence="1" id="KW-1133">Transmembrane helix</keyword>
<dbReference type="EMBL" id="FORR01000002">
    <property type="protein sequence ID" value="SFI88721.1"/>
    <property type="molecule type" value="Genomic_DNA"/>
</dbReference>
<proteinExistence type="predicted"/>
<dbReference type="AlphaFoldDB" id="A0A1I3LVD2"/>
<keyword evidence="1" id="KW-0812">Transmembrane</keyword>